<protein>
    <submittedName>
        <fullName evidence="1">Uncharacterized protein</fullName>
    </submittedName>
</protein>
<dbReference type="EMBL" id="JAGSPN010000004">
    <property type="protein sequence ID" value="MBR7781962.1"/>
    <property type="molecule type" value="Genomic_DNA"/>
</dbReference>
<organism evidence="1 2">
    <name type="scientific">Undibacterium luofuense</name>
    <dbReference type="NCBI Taxonomy" id="2828733"/>
    <lineage>
        <taxon>Bacteria</taxon>
        <taxon>Pseudomonadati</taxon>
        <taxon>Pseudomonadota</taxon>
        <taxon>Betaproteobacteria</taxon>
        <taxon>Burkholderiales</taxon>
        <taxon>Oxalobacteraceae</taxon>
        <taxon>Undibacterium</taxon>
    </lineage>
</organism>
<sequence length="83" mass="9331">MKSERLVHMNKALFLWENYFDPVKKFESVVADRWLSDDFMSSRHFSDGFLLVQGTGSSGCDSSADFLVALLAYQSGMPEDNSA</sequence>
<proteinExistence type="predicted"/>
<dbReference type="AlphaFoldDB" id="A0A941I4Q8"/>
<reference evidence="1" key="1">
    <citation type="submission" date="2021-04" db="EMBL/GenBank/DDBJ databases">
        <title>novel species isolated from subtropical streams in China.</title>
        <authorList>
            <person name="Lu H."/>
        </authorList>
    </citation>
    <scope>NUCLEOTIDE SEQUENCE</scope>
    <source>
        <strain evidence="1">LFS511W</strain>
    </source>
</reference>
<gene>
    <name evidence="1" type="ORF">KDM89_07410</name>
</gene>
<keyword evidence="2" id="KW-1185">Reference proteome</keyword>
<dbReference type="Proteomes" id="UP000680067">
    <property type="component" value="Unassembled WGS sequence"/>
</dbReference>
<evidence type="ECO:0000313" key="2">
    <source>
        <dbReference type="Proteomes" id="UP000680067"/>
    </source>
</evidence>
<evidence type="ECO:0000313" key="1">
    <source>
        <dbReference type="EMBL" id="MBR7781962.1"/>
    </source>
</evidence>
<comment type="caution">
    <text evidence="1">The sequence shown here is derived from an EMBL/GenBank/DDBJ whole genome shotgun (WGS) entry which is preliminary data.</text>
</comment>
<accession>A0A941I4Q8</accession>
<name>A0A941I4Q8_9BURK</name>